<dbReference type="GO" id="GO:0005524">
    <property type="term" value="F:ATP binding"/>
    <property type="evidence" value="ECO:0007669"/>
    <property type="project" value="UniProtKB-KW"/>
</dbReference>
<proteinExistence type="predicted"/>
<organism evidence="3 4">
    <name type="scientific">Natronorubrum texcoconense</name>
    <dbReference type="NCBI Taxonomy" id="1095776"/>
    <lineage>
        <taxon>Archaea</taxon>
        <taxon>Methanobacteriati</taxon>
        <taxon>Methanobacteriota</taxon>
        <taxon>Stenosarchaea group</taxon>
        <taxon>Halobacteria</taxon>
        <taxon>Halobacteriales</taxon>
        <taxon>Natrialbaceae</taxon>
        <taxon>Natronorubrum</taxon>
    </lineage>
</organism>
<dbReference type="RefSeq" id="WP_090306892.1">
    <property type="nucleotide sequence ID" value="NZ_FNFE01000003.1"/>
</dbReference>
<dbReference type="PANTHER" id="PTHR43637:SF2">
    <property type="entry name" value="PROTEIN GVPD 1"/>
    <property type="match status" value="1"/>
</dbReference>
<sequence length="208" mass="22349">MVGRLDTGIDVLDRKLDGGLPPGCIVAYTAQPASQSELLLYELTAARGTLYLSTERSDDAVRHAIEASPSEVGSPTVRHVTSDDPLEEATRLIGALPDGANLIIDTMDVLEHADTDEYVTFLNELKSQMLETGSIAVLHCLEGDDVPAGRTRTIHAADAVFDLRTKTAGSELENHLTIPKFRGGAQPTEAIKLELTEEVAIDTSRDIA</sequence>
<dbReference type="Proteomes" id="UP000198882">
    <property type="component" value="Unassembled WGS sequence"/>
</dbReference>
<evidence type="ECO:0000256" key="2">
    <source>
        <dbReference type="ARBA" id="ARBA00022840"/>
    </source>
</evidence>
<name>A0A1G9A2L9_9EURY</name>
<keyword evidence="4" id="KW-1185">Reference proteome</keyword>
<keyword evidence="1" id="KW-0547">Nucleotide-binding</keyword>
<dbReference type="Gene3D" id="3.40.50.300">
    <property type="entry name" value="P-loop containing nucleotide triphosphate hydrolases"/>
    <property type="match status" value="1"/>
</dbReference>
<dbReference type="OrthoDB" id="49711at2157"/>
<dbReference type="STRING" id="1095776.SAMN04515672_2556"/>
<dbReference type="SUPFAM" id="SSF52540">
    <property type="entry name" value="P-loop containing nucleoside triphosphate hydrolases"/>
    <property type="match status" value="1"/>
</dbReference>
<reference evidence="4" key="1">
    <citation type="submission" date="2016-10" db="EMBL/GenBank/DDBJ databases">
        <authorList>
            <person name="Varghese N."/>
            <person name="Submissions S."/>
        </authorList>
    </citation>
    <scope>NUCLEOTIDE SEQUENCE [LARGE SCALE GENOMIC DNA]</scope>
    <source>
        <strain evidence="4">B4,CECT 8067,JCM 17497</strain>
    </source>
</reference>
<evidence type="ECO:0000256" key="1">
    <source>
        <dbReference type="ARBA" id="ARBA00022741"/>
    </source>
</evidence>
<dbReference type="Pfam" id="PF23442">
    <property type="entry name" value="DUF7125"/>
    <property type="match status" value="1"/>
</dbReference>
<evidence type="ECO:0000313" key="3">
    <source>
        <dbReference type="EMBL" id="SDK21593.1"/>
    </source>
</evidence>
<protein>
    <submittedName>
        <fullName evidence="3">RecA-superfamily ATPase, KaiC/GvpD/RAD55 family</fullName>
    </submittedName>
</protein>
<gene>
    <name evidence="3" type="ORF">SAMN04515672_2556</name>
</gene>
<dbReference type="EMBL" id="FNFE01000003">
    <property type="protein sequence ID" value="SDK21593.1"/>
    <property type="molecule type" value="Genomic_DNA"/>
</dbReference>
<dbReference type="PANTHER" id="PTHR43637">
    <property type="entry name" value="UPF0273 PROTEIN TM_0370"/>
    <property type="match status" value="1"/>
</dbReference>
<evidence type="ECO:0000313" key="4">
    <source>
        <dbReference type="Proteomes" id="UP000198882"/>
    </source>
</evidence>
<keyword evidence="2" id="KW-0067">ATP-binding</keyword>
<dbReference type="InterPro" id="IPR027417">
    <property type="entry name" value="P-loop_NTPase"/>
</dbReference>
<dbReference type="AlphaFoldDB" id="A0A1G9A2L9"/>
<dbReference type="InterPro" id="IPR055549">
    <property type="entry name" value="DUF7125"/>
</dbReference>
<accession>A0A1G9A2L9</accession>